<sequence>MEQADGTVKLAGSAGQVHNLLYVVTAQTLQWRNRIKELEDLINSPQVREHDLQLFFEQNPDFLFGDAYESAYPQIVLQRELEGPLIPDFALKPTNTNALCDLLEIKLPKVKLIRESPNRVRLSSAIMEACAQLREYRDYFEDAERRKAVQREYGLQFFRPRMIVLIGQRRGHSSMGMRKAETDVPSLSIVTYDDILERAKARLRRR</sequence>
<accession>A0A1M7NEG2</accession>
<dbReference type="InterPro" id="IPR025359">
    <property type="entry name" value="SduA_C"/>
</dbReference>
<organism evidence="2 3">
    <name type="scientific">Cryptosporangium aurantiacum</name>
    <dbReference type="NCBI Taxonomy" id="134849"/>
    <lineage>
        <taxon>Bacteria</taxon>
        <taxon>Bacillati</taxon>
        <taxon>Actinomycetota</taxon>
        <taxon>Actinomycetes</taxon>
        <taxon>Cryptosporangiales</taxon>
        <taxon>Cryptosporangiaceae</taxon>
        <taxon>Cryptosporangium</taxon>
    </lineage>
</organism>
<dbReference type="EMBL" id="FRCS01000002">
    <property type="protein sequence ID" value="SHN02064.1"/>
    <property type="molecule type" value="Genomic_DNA"/>
</dbReference>
<protein>
    <recommendedName>
        <fullName evidence="1">Shedu protein SduA C-terminal domain-containing protein</fullName>
    </recommendedName>
</protein>
<keyword evidence="3" id="KW-1185">Reference proteome</keyword>
<reference evidence="2 3" key="1">
    <citation type="submission" date="2016-11" db="EMBL/GenBank/DDBJ databases">
        <authorList>
            <person name="Jaros S."/>
            <person name="Januszkiewicz K."/>
            <person name="Wedrychowicz H."/>
        </authorList>
    </citation>
    <scope>NUCLEOTIDE SEQUENCE [LARGE SCALE GENOMIC DNA]</scope>
    <source>
        <strain evidence="2 3">DSM 46144</strain>
    </source>
</reference>
<evidence type="ECO:0000313" key="3">
    <source>
        <dbReference type="Proteomes" id="UP000184440"/>
    </source>
</evidence>
<gene>
    <name evidence="2" type="ORF">SAMN05443668_102576</name>
</gene>
<proteinExistence type="predicted"/>
<dbReference type="Proteomes" id="UP000184440">
    <property type="component" value="Unassembled WGS sequence"/>
</dbReference>
<dbReference type="Pfam" id="PF14082">
    <property type="entry name" value="SduA_C"/>
    <property type="match status" value="1"/>
</dbReference>
<dbReference type="AlphaFoldDB" id="A0A1M7NEG2"/>
<evidence type="ECO:0000313" key="2">
    <source>
        <dbReference type="EMBL" id="SHN02064.1"/>
    </source>
</evidence>
<feature type="domain" description="Shedu protein SduA C-terminal" evidence="1">
    <location>
        <begin position="48"/>
        <end position="196"/>
    </location>
</feature>
<name>A0A1M7NEG2_9ACTN</name>
<evidence type="ECO:0000259" key="1">
    <source>
        <dbReference type="Pfam" id="PF14082"/>
    </source>
</evidence>